<accession>A0AAD5LBI3</accession>
<evidence type="ECO:0000313" key="3">
    <source>
        <dbReference type="Proteomes" id="UP000820818"/>
    </source>
</evidence>
<reference evidence="2 3" key="1">
    <citation type="submission" date="2022-05" db="EMBL/GenBank/DDBJ databases">
        <title>A multi-omics perspective on studying reproductive biology in Daphnia sinensis.</title>
        <authorList>
            <person name="Jia J."/>
        </authorList>
    </citation>
    <scope>NUCLEOTIDE SEQUENCE [LARGE SCALE GENOMIC DNA]</scope>
    <source>
        <strain evidence="2 3">WSL</strain>
    </source>
</reference>
<gene>
    <name evidence="2" type="ORF">GHT06_015649</name>
</gene>
<comment type="caution">
    <text evidence="2">The sequence shown here is derived from an EMBL/GenBank/DDBJ whole genome shotgun (WGS) entry which is preliminary data.</text>
</comment>
<sequence length="231" mass="26113">MEREAREEASNAGAVEELTDLLQNLSSPVVLTGEHNESLNASNSPVSSPLSPTKKGSENKTKLENYVISAFGSSPGFKKIQKEENAGDLIIVWENIRFMFKFTAIEVTVKNSDMKAVITKDFQSHKECDVFIFISSYSGFPAPQKPYFDITTEYGRPVIWIGKFLEKTSYNKNVAIAYLQRIGQDAKRLVSLHLEALKPERDNSERLQKVIKDDECLKREITLIIEKNMSD</sequence>
<name>A0AAD5LBI3_9CRUS</name>
<dbReference type="EMBL" id="WJBH02000005">
    <property type="protein sequence ID" value="KAI9558860.1"/>
    <property type="molecule type" value="Genomic_DNA"/>
</dbReference>
<evidence type="ECO:0000256" key="1">
    <source>
        <dbReference type="SAM" id="MobiDB-lite"/>
    </source>
</evidence>
<feature type="compositionally biased region" description="Polar residues" evidence="1">
    <location>
        <begin position="38"/>
        <end position="51"/>
    </location>
</feature>
<keyword evidence="3" id="KW-1185">Reference proteome</keyword>
<dbReference type="AlphaFoldDB" id="A0AAD5LBI3"/>
<feature type="region of interest" description="Disordered" evidence="1">
    <location>
        <begin position="33"/>
        <end position="58"/>
    </location>
</feature>
<evidence type="ECO:0000313" key="2">
    <source>
        <dbReference type="EMBL" id="KAI9558860.1"/>
    </source>
</evidence>
<protein>
    <submittedName>
        <fullName evidence="2">Uncharacterized protein</fullName>
    </submittedName>
</protein>
<organism evidence="2 3">
    <name type="scientific">Daphnia sinensis</name>
    <dbReference type="NCBI Taxonomy" id="1820382"/>
    <lineage>
        <taxon>Eukaryota</taxon>
        <taxon>Metazoa</taxon>
        <taxon>Ecdysozoa</taxon>
        <taxon>Arthropoda</taxon>
        <taxon>Crustacea</taxon>
        <taxon>Branchiopoda</taxon>
        <taxon>Diplostraca</taxon>
        <taxon>Cladocera</taxon>
        <taxon>Anomopoda</taxon>
        <taxon>Daphniidae</taxon>
        <taxon>Daphnia</taxon>
        <taxon>Daphnia similis group</taxon>
    </lineage>
</organism>
<dbReference type="Proteomes" id="UP000820818">
    <property type="component" value="Linkage Group LG5"/>
</dbReference>
<proteinExistence type="predicted"/>